<name>A0A9D2M1S8_9FIRM</name>
<proteinExistence type="predicted"/>
<dbReference type="AlphaFoldDB" id="A0A9D2M1S8"/>
<comment type="caution">
    <text evidence="1">The sequence shown here is derived from an EMBL/GenBank/DDBJ whole genome shotgun (WGS) entry which is preliminary data.</text>
</comment>
<evidence type="ECO:0000313" key="2">
    <source>
        <dbReference type="Proteomes" id="UP000824209"/>
    </source>
</evidence>
<organism evidence="1 2">
    <name type="scientific">Candidatus Ruthenibacterium avium</name>
    <dbReference type="NCBI Taxonomy" id="2838751"/>
    <lineage>
        <taxon>Bacteria</taxon>
        <taxon>Bacillati</taxon>
        <taxon>Bacillota</taxon>
        <taxon>Clostridia</taxon>
        <taxon>Eubacteriales</taxon>
        <taxon>Oscillospiraceae</taxon>
        <taxon>Ruthenibacterium</taxon>
    </lineage>
</organism>
<sequence length="77" mass="8799">MVWLKNIEITDKTAKADFSPENTGVWGHLEVELSTQKVISIEHVPGYEMFYPGHTKQKLIEIAQTGDTATECLVMWY</sequence>
<accession>A0A9D2M1S8</accession>
<evidence type="ECO:0000313" key="1">
    <source>
        <dbReference type="EMBL" id="HJB39310.1"/>
    </source>
</evidence>
<dbReference type="EMBL" id="DWYA01000028">
    <property type="protein sequence ID" value="HJB39310.1"/>
    <property type="molecule type" value="Genomic_DNA"/>
</dbReference>
<protein>
    <submittedName>
        <fullName evidence="1">Uncharacterized protein</fullName>
    </submittedName>
</protein>
<reference evidence="1" key="1">
    <citation type="journal article" date="2021" name="PeerJ">
        <title>Extensive microbial diversity within the chicken gut microbiome revealed by metagenomics and culture.</title>
        <authorList>
            <person name="Gilroy R."/>
            <person name="Ravi A."/>
            <person name="Getino M."/>
            <person name="Pursley I."/>
            <person name="Horton D.L."/>
            <person name="Alikhan N.F."/>
            <person name="Baker D."/>
            <person name="Gharbi K."/>
            <person name="Hall N."/>
            <person name="Watson M."/>
            <person name="Adriaenssens E.M."/>
            <person name="Foster-Nyarko E."/>
            <person name="Jarju S."/>
            <person name="Secka A."/>
            <person name="Antonio M."/>
            <person name="Oren A."/>
            <person name="Chaudhuri R.R."/>
            <person name="La Ragione R."/>
            <person name="Hildebrand F."/>
            <person name="Pallen M.J."/>
        </authorList>
    </citation>
    <scope>NUCLEOTIDE SEQUENCE</scope>
    <source>
        <strain evidence="1">ChiBcec8-14828</strain>
    </source>
</reference>
<dbReference type="Proteomes" id="UP000824209">
    <property type="component" value="Unassembled WGS sequence"/>
</dbReference>
<gene>
    <name evidence="1" type="ORF">H9943_02820</name>
</gene>
<reference evidence="1" key="2">
    <citation type="submission" date="2021-04" db="EMBL/GenBank/DDBJ databases">
        <authorList>
            <person name="Gilroy R."/>
        </authorList>
    </citation>
    <scope>NUCLEOTIDE SEQUENCE</scope>
    <source>
        <strain evidence="1">ChiBcec8-14828</strain>
    </source>
</reference>